<dbReference type="Pfam" id="PF04343">
    <property type="entry name" value="DUF488"/>
    <property type="match status" value="1"/>
</dbReference>
<evidence type="ECO:0000313" key="1">
    <source>
        <dbReference type="EMBL" id="USQ75586.1"/>
    </source>
</evidence>
<gene>
    <name evidence="1" type="ORF">NF557_13335</name>
</gene>
<dbReference type="RefSeq" id="WP_252620012.1">
    <property type="nucleotide sequence ID" value="NZ_CP099490.1"/>
</dbReference>
<evidence type="ECO:0000313" key="2">
    <source>
        <dbReference type="Proteomes" id="UP001056535"/>
    </source>
</evidence>
<reference evidence="1" key="1">
    <citation type="submission" date="2022-06" db="EMBL/GenBank/DDBJ databases">
        <title>Ornithinimicrobium JY.X270.</title>
        <authorList>
            <person name="Huang Y."/>
        </authorList>
    </citation>
    <scope>NUCLEOTIDE SEQUENCE</scope>
    <source>
        <strain evidence="1">JY.X270</strain>
    </source>
</reference>
<accession>A0ABY4YFP8</accession>
<dbReference type="EMBL" id="CP099490">
    <property type="protein sequence ID" value="USQ75586.1"/>
    <property type="molecule type" value="Genomic_DNA"/>
</dbReference>
<dbReference type="PANTHER" id="PTHR39337:SF1">
    <property type="entry name" value="BLR5642 PROTEIN"/>
    <property type="match status" value="1"/>
</dbReference>
<protein>
    <submittedName>
        <fullName evidence="1">DUF488 domain-containing protein</fullName>
    </submittedName>
</protein>
<dbReference type="InterPro" id="IPR014519">
    <property type="entry name" value="UCP024492"/>
</dbReference>
<dbReference type="InterPro" id="IPR007438">
    <property type="entry name" value="DUF488"/>
</dbReference>
<organism evidence="1 2">
    <name type="scientific">Ornithinimicrobium cryptoxanthini</name>
    <dbReference type="NCBI Taxonomy" id="2934161"/>
    <lineage>
        <taxon>Bacteria</taxon>
        <taxon>Bacillati</taxon>
        <taxon>Actinomycetota</taxon>
        <taxon>Actinomycetes</taxon>
        <taxon>Micrococcales</taxon>
        <taxon>Ornithinimicrobiaceae</taxon>
        <taxon>Ornithinimicrobium</taxon>
    </lineage>
</organism>
<dbReference type="PIRSF" id="PIRSF024492">
    <property type="entry name" value="UCP024492"/>
    <property type="match status" value="1"/>
</dbReference>
<sequence>MAQPPTLLTVGHGTLDQHKLGDLLVGAEVQRLVDVRRFPGSRHNPDSRREALEQWLPGRGIDYHWEERLGGRRRLDPEQEAASPDRWWRVAQFRAYAAGTRTPEFADAMSDLLTTAAERRTVIMCSEAVWWRCHRRIVADVATLQHGVSVQHLMHDGRLTDHPVSEGAQLTQEATVVWDG</sequence>
<dbReference type="Proteomes" id="UP001056535">
    <property type="component" value="Chromosome"/>
</dbReference>
<keyword evidence="2" id="KW-1185">Reference proteome</keyword>
<proteinExistence type="predicted"/>
<name>A0ABY4YFP8_9MICO</name>
<dbReference type="PANTHER" id="PTHR39337">
    <property type="entry name" value="BLR5642 PROTEIN"/>
    <property type="match status" value="1"/>
</dbReference>